<evidence type="ECO:0000256" key="1">
    <source>
        <dbReference type="ARBA" id="ARBA00022612"/>
    </source>
</evidence>
<feature type="transmembrane region" description="Helical" evidence="3">
    <location>
        <begin position="822"/>
        <end position="842"/>
    </location>
</feature>
<name>A0A378XV85_PAEPO</name>
<keyword evidence="3" id="KW-0472">Membrane</keyword>
<dbReference type="SUPFAM" id="SSF57997">
    <property type="entry name" value="Tropomyosin"/>
    <property type="match status" value="1"/>
</dbReference>
<feature type="transmembrane region" description="Helical" evidence="3">
    <location>
        <begin position="617"/>
        <end position="639"/>
    </location>
</feature>
<gene>
    <name evidence="5" type="primary">yqbO5</name>
    <name evidence="5" type="ORF">NCTC10343_01581</name>
</gene>
<evidence type="ECO:0000256" key="2">
    <source>
        <dbReference type="SAM" id="Coils"/>
    </source>
</evidence>
<reference evidence="5 6" key="1">
    <citation type="submission" date="2018-06" db="EMBL/GenBank/DDBJ databases">
        <authorList>
            <consortium name="Pathogen Informatics"/>
            <person name="Doyle S."/>
        </authorList>
    </citation>
    <scope>NUCLEOTIDE SEQUENCE [LARGE SCALE GENOMIC DNA]</scope>
    <source>
        <strain evidence="5 6">NCTC10343</strain>
    </source>
</reference>
<keyword evidence="3" id="KW-0812">Transmembrane</keyword>
<sequence length="1483" mass="160354">MAETIKGINVVIGAETKGLSAALSDVNKRSKDLQGELKQIDKLLKFDPGNTELLAQKQKILTDAISNTSDKLQTLKAAQQQVADQFARGDITEGQYRAFQRELVQTEQELKRLQNSLNSLNVPTINVVINGDTKDLYASLDGVNKRSKELQTELRQVDQLLKFDPGNTELLAQKQKLLSDAISNTSDKLNTLRSAQQQVTEQFQRGEISEEQYRAFQRELVRTEQELQRFENGLREARGELDDLSDEAGDAGNKIGEVGEKFKAAGDKIKGVGVGLTAGVTAPLVAIGAIAGKTAMDLDAAAGKMEASLGITAEEAEKLAVAAQGIWKNGFGESLGEVDQALITTKTNIRGLNDSTLTDLTQKAMILKETFDAEVNETTRTASVLMKNFKISGSDAMDLITVGFQRGGNFSDELLDTLREYAPQFKGLGYSAEQFTAILIAGAEKGAFNLDKIGDSAKEAFLRIGDGSGGSRDALKALGLDFKKVENDINSGGASTQKAFMAVTTAISSIKDPAKRAQTAVALMGTPLEDLGPQFRDFFATVNTDLGEFRGSTDKAGAALKDNLGDRFTILIRNLQSSLTPLGETLVSLAEKALPPITQAVDTLATAFSSMSPSMQMVVLAIAGILAAIGPLVVIFGTIISSIGTIITAFSAVSGAFAAFGPVVAALTGPIGIVIAAITALVAGLTYLYNNNETVRNGLNAAWEAIKAAAMAIFGAIKDFWDQWGGQITELFQGMWDLVKSVFDTVINAIADVVKSVFDGIKAFWDKWGKDITIFFKANLEALKLIYGTIFSAIFEAIKFIFNEIKAFWDKWGSTIIEAFKGIFTILNTIFGATFNAIFVVIKSIFTQIKAFWDTWGATITTLFKTVFAVVKTVFSGTWNAIKIIIETVIGVISGIIKTWLAIFKGDWAGAWENAKSVVTTIWNGITGLFKNAFQTMVKIGQDIIRGLIKGIGEMKDAAVKKAKEISESVGGSIKEFFGIHSPSRLTTEYGEYIAQGLANGIDNKSKAAEKSAKNTAKKVNDAFKESFASAQHKYKVGTLDTSQYIAALQGVQGQYAKTSAQYRKVTEEISKVNKTLTKEQEQALKQSFDNSKAWIDKQTQANQLSLTQQLVAWEKVQARYKAGSEQRKAAEEAAGKVRLEIYNQLNQAGDDFLAKTKAINENVAAEELRLNQVYEQAVEQRAKSINDFAGLFDAVVMKSETTGQQLLDNLRGQVDYLATWASSIETLAARGIDKGLLEELRQMGPKAAPELAALNELTDAQLAEYSELWRTKSAESRAIAVQELQGMRQDTDLQIQQLRAKANTEMDGLKKDFEAKVKAIRSGTVGQFNAMKADLPTIGKQAMQGLLNGLSSMQGAVTAKAREIANSVRTTMQKALDIHSPSREMAWIGEMAGQGLVQGMAGMMSSVRQQAHEMAVAVQPSVSPTTGDAAASGTTTINMEGLFAGAIFNVRRDEDIKSLAKEMAYELFALTQGAARGAGGTR</sequence>
<evidence type="ECO:0000313" key="5">
    <source>
        <dbReference type="EMBL" id="SUA68241.1"/>
    </source>
</evidence>
<evidence type="ECO:0000256" key="3">
    <source>
        <dbReference type="SAM" id="Phobius"/>
    </source>
</evidence>
<feature type="transmembrane region" description="Helical" evidence="3">
    <location>
        <begin position="671"/>
        <end position="689"/>
    </location>
</feature>
<dbReference type="EMBL" id="UGSC01000001">
    <property type="protein sequence ID" value="SUA68241.1"/>
    <property type="molecule type" value="Genomic_DNA"/>
</dbReference>
<protein>
    <recommendedName>
        <fullName evidence="4">Phage tail tape measure protein domain-containing protein</fullName>
    </recommendedName>
</protein>
<dbReference type="InterPro" id="IPR010090">
    <property type="entry name" value="Phage_tape_meas"/>
</dbReference>
<accession>A0A378XV85</accession>
<evidence type="ECO:0000259" key="4">
    <source>
        <dbReference type="Pfam" id="PF10145"/>
    </source>
</evidence>
<proteinExistence type="predicted"/>
<keyword evidence="2" id="KW-0175">Coiled coil</keyword>
<feature type="transmembrane region" description="Helical" evidence="3">
    <location>
        <begin position="646"/>
        <end position="665"/>
    </location>
</feature>
<dbReference type="Pfam" id="PF10145">
    <property type="entry name" value="PhageMin_Tail"/>
    <property type="match status" value="1"/>
</dbReference>
<evidence type="ECO:0000313" key="6">
    <source>
        <dbReference type="Proteomes" id="UP000254400"/>
    </source>
</evidence>
<dbReference type="RefSeq" id="WP_019686680.1">
    <property type="nucleotide sequence ID" value="NZ_CP036496.1"/>
</dbReference>
<keyword evidence="1" id="KW-1188">Viral release from host cell</keyword>
<organism evidence="5 6">
    <name type="scientific">Paenibacillus polymyxa</name>
    <name type="common">Bacillus polymyxa</name>
    <dbReference type="NCBI Taxonomy" id="1406"/>
    <lineage>
        <taxon>Bacteria</taxon>
        <taxon>Bacillati</taxon>
        <taxon>Bacillota</taxon>
        <taxon>Bacilli</taxon>
        <taxon>Bacillales</taxon>
        <taxon>Paenibacillaceae</taxon>
        <taxon>Paenibacillus</taxon>
    </lineage>
</organism>
<feature type="coiled-coil region" evidence="2">
    <location>
        <begin position="213"/>
        <end position="254"/>
    </location>
</feature>
<dbReference type="Proteomes" id="UP000254400">
    <property type="component" value="Unassembled WGS sequence"/>
</dbReference>
<dbReference type="PANTHER" id="PTHR37813">
    <property type="entry name" value="FELS-2 PROPHAGE PROTEIN"/>
    <property type="match status" value="1"/>
</dbReference>
<feature type="domain" description="Phage tail tape measure protein" evidence="4">
    <location>
        <begin position="331"/>
        <end position="525"/>
    </location>
</feature>
<dbReference type="GeneID" id="93350368"/>
<dbReference type="PANTHER" id="PTHR37813:SF1">
    <property type="entry name" value="FELS-2 PROPHAGE PROTEIN"/>
    <property type="match status" value="1"/>
</dbReference>
<keyword evidence="3" id="KW-1133">Transmembrane helix</keyword>